<evidence type="ECO:0000313" key="2">
    <source>
        <dbReference type="EMBL" id="RHF87597.1"/>
    </source>
</evidence>
<dbReference type="PANTHER" id="PTHR22916:SF3">
    <property type="entry name" value="UDP-GLCNAC:BETAGAL BETA-1,3-N-ACETYLGLUCOSAMINYLTRANSFERASE-LIKE PROTEIN 1"/>
    <property type="match status" value="1"/>
</dbReference>
<dbReference type="AlphaFoldDB" id="A0A414R3J9"/>
<dbReference type="Proteomes" id="UP000283701">
    <property type="component" value="Unassembled WGS sequence"/>
</dbReference>
<accession>A0A414R3J9</accession>
<reference evidence="2 3" key="1">
    <citation type="submission" date="2018-08" db="EMBL/GenBank/DDBJ databases">
        <title>A genome reference for cultivated species of the human gut microbiota.</title>
        <authorList>
            <person name="Zou Y."/>
            <person name="Xue W."/>
            <person name="Luo G."/>
        </authorList>
    </citation>
    <scope>NUCLEOTIDE SEQUENCE [LARGE SCALE GENOMIC DNA]</scope>
    <source>
        <strain evidence="2 3">AM23-23AC</strain>
    </source>
</reference>
<dbReference type="EMBL" id="QRHP01000001">
    <property type="protein sequence ID" value="RHF87597.1"/>
    <property type="molecule type" value="Genomic_DNA"/>
</dbReference>
<dbReference type="RefSeq" id="WP_118202251.1">
    <property type="nucleotide sequence ID" value="NZ_QRHP01000001.1"/>
</dbReference>
<dbReference type="GO" id="GO:0016758">
    <property type="term" value="F:hexosyltransferase activity"/>
    <property type="evidence" value="ECO:0007669"/>
    <property type="project" value="UniProtKB-ARBA"/>
</dbReference>
<keyword evidence="2" id="KW-0808">Transferase</keyword>
<proteinExistence type="predicted"/>
<dbReference type="CDD" id="cd00761">
    <property type="entry name" value="Glyco_tranf_GTA_type"/>
    <property type="match status" value="1"/>
</dbReference>
<dbReference type="SUPFAM" id="SSF53448">
    <property type="entry name" value="Nucleotide-diphospho-sugar transferases"/>
    <property type="match status" value="1"/>
</dbReference>
<feature type="domain" description="Glycosyltransferase 2-like" evidence="1">
    <location>
        <begin position="19"/>
        <end position="158"/>
    </location>
</feature>
<evidence type="ECO:0000259" key="1">
    <source>
        <dbReference type="Pfam" id="PF00535"/>
    </source>
</evidence>
<protein>
    <submittedName>
        <fullName evidence="2">Glycosyltransferase family 2 protein</fullName>
    </submittedName>
</protein>
<dbReference type="InterPro" id="IPR029044">
    <property type="entry name" value="Nucleotide-diphossugar_trans"/>
</dbReference>
<sequence length="344" mass="40482">MELLKSWIRKLLFIKPKISIIIPFYNSEGYILKCMESVVLHTKVPYEIICVNDGSTDESLAIVNRFRLTHPQVRLVDLKRNKGLYYARLMGILRARGKYVGFVDSDDYVSDGYFDLLYEAAVNSGSDISVAQIVNVNTDNVKYVQTRCATFPYTSEKAIDSNLYDLYWKQQGKCYHWHVVWNKIYKRKLFMDNIELLKKQTEHLVMLEDFIFSSIILKDVNKYSVNTQAKYFYVEHKSAATKNENYTVVSKNISDMKIAFSYVETFLKENLSYRKFIDDFAGWKSRYGRYWKRNIQNLKLQQKEKQLLMNSLKKIVGEDIEDVTATDEFYYEKSVIFDETHNGS</sequence>
<dbReference type="InterPro" id="IPR001173">
    <property type="entry name" value="Glyco_trans_2-like"/>
</dbReference>
<name>A0A414R3J9_9FIRM</name>
<gene>
    <name evidence="2" type="ORF">DW654_02290</name>
</gene>
<organism evidence="2 3">
    <name type="scientific">Roseburia inulinivorans</name>
    <dbReference type="NCBI Taxonomy" id="360807"/>
    <lineage>
        <taxon>Bacteria</taxon>
        <taxon>Bacillati</taxon>
        <taxon>Bacillota</taxon>
        <taxon>Clostridia</taxon>
        <taxon>Lachnospirales</taxon>
        <taxon>Lachnospiraceae</taxon>
        <taxon>Roseburia</taxon>
    </lineage>
</organism>
<dbReference type="Gene3D" id="3.90.550.10">
    <property type="entry name" value="Spore Coat Polysaccharide Biosynthesis Protein SpsA, Chain A"/>
    <property type="match status" value="1"/>
</dbReference>
<dbReference type="PANTHER" id="PTHR22916">
    <property type="entry name" value="GLYCOSYLTRANSFERASE"/>
    <property type="match status" value="1"/>
</dbReference>
<evidence type="ECO:0000313" key="3">
    <source>
        <dbReference type="Proteomes" id="UP000283701"/>
    </source>
</evidence>
<comment type="caution">
    <text evidence="2">The sequence shown here is derived from an EMBL/GenBank/DDBJ whole genome shotgun (WGS) entry which is preliminary data.</text>
</comment>
<dbReference type="Pfam" id="PF00535">
    <property type="entry name" value="Glycos_transf_2"/>
    <property type="match status" value="1"/>
</dbReference>